<protein>
    <submittedName>
        <fullName evidence="2">Mobile element protein</fullName>
    </submittedName>
</protein>
<dbReference type="Proteomes" id="UP000064920">
    <property type="component" value="Chromosome"/>
</dbReference>
<name>A0A0N7HI34_9RHOB</name>
<sequence length="256" mass="29046">MSIGVYRSVKRVALCGLIARPTITNPVVPIPLSLLHAATAVPWAASKKRIKEICETRVRYGYRRVHFVLQREGWRVKAKLRDDRQDAVQTNDVWAMDFVHDQLATGRKLRILTVIDTFSRFVPVLDVKFSYRGEDVVNSLERVCGDIGYPKTIRVDNGPEFISRDLDLWAYHKGVVLDFSRPGKPTDNAFIEAFNGKFRQECLNAHWFLSLADATEKLNTWPLSGHCGAMPRRAVVETTTRNCATARSETSHRSCS</sequence>
<dbReference type="GO" id="GO:0003676">
    <property type="term" value="F:nucleic acid binding"/>
    <property type="evidence" value="ECO:0007669"/>
    <property type="project" value="InterPro"/>
</dbReference>
<proteinExistence type="predicted"/>
<dbReference type="KEGG" id="cmar:IMCC12053_159"/>
<dbReference type="InterPro" id="IPR036397">
    <property type="entry name" value="RNaseH_sf"/>
</dbReference>
<dbReference type="STRING" id="1397108.IMCC12053_159"/>
<keyword evidence="3" id="KW-1185">Reference proteome</keyword>
<dbReference type="GO" id="GO:0015074">
    <property type="term" value="P:DNA integration"/>
    <property type="evidence" value="ECO:0007669"/>
    <property type="project" value="InterPro"/>
</dbReference>
<evidence type="ECO:0000313" key="3">
    <source>
        <dbReference type="Proteomes" id="UP000064920"/>
    </source>
</evidence>
<dbReference type="InterPro" id="IPR001584">
    <property type="entry name" value="Integrase_cat-core"/>
</dbReference>
<evidence type="ECO:0000313" key="2">
    <source>
        <dbReference type="EMBL" id="ALI54109.1"/>
    </source>
</evidence>
<dbReference type="InterPro" id="IPR012337">
    <property type="entry name" value="RNaseH-like_sf"/>
</dbReference>
<feature type="domain" description="Integrase catalytic" evidence="1">
    <location>
        <begin position="86"/>
        <end position="221"/>
    </location>
</feature>
<dbReference type="PATRIC" id="fig|1397108.4.peg.169"/>
<dbReference type="EMBL" id="CP012023">
    <property type="protein sequence ID" value="ALI54109.1"/>
    <property type="molecule type" value="Genomic_DNA"/>
</dbReference>
<dbReference type="PANTHER" id="PTHR47515">
    <property type="entry name" value="LOW CALCIUM RESPONSE LOCUS PROTEIN T"/>
    <property type="match status" value="1"/>
</dbReference>
<accession>A0A0N7HI34</accession>
<reference evidence="2 3" key="1">
    <citation type="submission" date="2015-05" db="EMBL/GenBank/DDBJ databases">
        <authorList>
            <person name="Wang D.B."/>
            <person name="Wang M."/>
        </authorList>
    </citation>
    <scope>NUCLEOTIDE SEQUENCE [LARGE SCALE GENOMIC DNA]</scope>
    <source>
        <strain evidence="2 3">IMCC 12053</strain>
    </source>
</reference>
<dbReference type="SUPFAM" id="SSF53098">
    <property type="entry name" value="Ribonuclease H-like"/>
    <property type="match status" value="1"/>
</dbReference>
<dbReference type="PROSITE" id="PS50994">
    <property type="entry name" value="INTEGRASE"/>
    <property type="match status" value="1"/>
</dbReference>
<organism evidence="2 3">
    <name type="scientific">Celeribacter marinus</name>
    <dbReference type="NCBI Taxonomy" id="1397108"/>
    <lineage>
        <taxon>Bacteria</taxon>
        <taxon>Pseudomonadati</taxon>
        <taxon>Pseudomonadota</taxon>
        <taxon>Alphaproteobacteria</taxon>
        <taxon>Rhodobacterales</taxon>
        <taxon>Roseobacteraceae</taxon>
        <taxon>Celeribacter</taxon>
    </lineage>
</organism>
<gene>
    <name evidence="2" type="ORF">IMCC12053_159</name>
</gene>
<dbReference type="AlphaFoldDB" id="A0A0N7HI34"/>
<dbReference type="Gene3D" id="3.30.420.10">
    <property type="entry name" value="Ribonuclease H-like superfamily/Ribonuclease H"/>
    <property type="match status" value="1"/>
</dbReference>
<evidence type="ECO:0000259" key="1">
    <source>
        <dbReference type="PROSITE" id="PS50994"/>
    </source>
</evidence>
<dbReference type="Pfam" id="PF00665">
    <property type="entry name" value="rve"/>
    <property type="match status" value="1"/>
</dbReference>
<dbReference type="PANTHER" id="PTHR47515:SF1">
    <property type="entry name" value="BLR2054 PROTEIN"/>
    <property type="match status" value="1"/>
</dbReference>